<organism evidence="1">
    <name type="scientific">Pararge aegeria</name>
    <name type="common">speckled wood butterfly</name>
    <dbReference type="NCBI Taxonomy" id="116150"/>
    <lineage>
        <taxon>Eukaryota</taxon>
        <taxon>Metazoa</taxon>
        <taxon>Ecdysozoa</taxon>
        <taxon>Arthropoda</taxon>
        <taxon>Hexapoda</taxon>
        <taxon>Insecta</taxon>
        <taxon>Pterygota</taxon>
        <taxon>Neoptera</taxon>
        <taxon>Endopterygota</taxon>
        <taxon>Lepidoptera</taxon>
        <taxon>Glossata</taxon>
        <taxon>Ditrysia</taxon>
        <taxon>Papilionoidea</taxon>
        <taxon>Nymphalidae</taxon>
        <taxon>Satyrinae</taxon>
        <taxon>Satyrini</taxon>
        <taxon>Parargina</taxon>
        <taxon>Pararge</taxon>
    </lineage>
</organism>
<name>S4NTG6_9NEOP</name>
<protein>
    <submittedName>
        <fullName evidence="1">Uncharacterized protein</fullName>
    </submittedName>
</protein>
<reference evidence="1" key="1">
    <citation type="journal article" date="2013" name="BMC Genomics">
        <title>Unscrambling butterfly oogenesis.</title>
        <authorList>
            <person name="Carter J.M."/>
            <person name="Baker S.C."/>
            <person name="Pink R."/>
            <person name="Carter D.R."/>
            <person name="Collins A."/>
            <person name="Tomlin J."/>
            <person name="Gibbs M."/>
            <person name="Breuker C.J."/>
        </authorList>
    </citation>
    <scope>NUCLEOTIDE SEQUENCE</scope>
    <source>
        <tissue evidence="1">Ovary</tissue>
    </source>
</reference>
<sequence>MAFVYRRKEHVVRRTNFVYQMVIDVSHMKHIYRREVYVRKMEVVHKIHHAIYRTKHHDYDGNRPFYMILYPIRGQRF</sequence>
<proteinExistence type="predicted"/>
<accession>S4NTG6</accession>
<reference evidence="1" key="2">
    <citation type="submission" date="2013-05" db="EMBL/GenBank/DDBJ databases">
        <authorList>
            <person name="Carter J.-M."/>
            <person name="Baker S.C."/>
            <person name="Pink R."/>
            <person name="Carter D.R.F."/>
            <person name="Collins A."/>
            <person name="Tomlin J."/>
            <person name="Gibbs M."/>
            <person name="Breuker C.J."/>
        </authorList>
    </citation>
    <scope>NUCLEOTIDE SEQUENCE</scope>
    <source>
        <tissue evidence="1">Ovary</tissue>
    </source>
</reference>
<dbReference type="AlphaFoldDB" id="S4NTG6"/>
<evidence type="ECO:0000313" key="1">
    <source>
        <dbReference type="EMBL" id="JAA82096.1"/>
    </source>
</evidence>
<dbReference type="EMBL" id="GAIX01010464">
    <property type="protein sequence ID" value="JAA82096.1"/>
    <property type="molecule type" value="Transcribed_RNA"/>
</dbReference>